<name>A0ACC3MKF6_9PEZI</name>
<sequence>MSTIAPNGHSSNTEINNIYTATSVAEIRASLTELSHRENSITTRLHTLLTTQKDLARTLSRLDLARAHLGSQALATRSISNGMLGTASRTASRISSAVRTLDREQAAVKSTLDVVEQVAELKACVLGVNGSMGAPQDWETAASYLQRAREIPESVIEGAFAEEVVPTAEVPDSPRVTLEVASEGLCGLFLREFEKAAREGDGGRVTRFFKLFPLIGRKEVGLDAYGRYVCSGVAGRARQNMNNRGQQQQEVGMFYAGALTKLFEHIAQIVDGHEPLVERHYGVGSMTKVVERIQMEADVQGGIILDTWAEERRVGRKLTDVKSYPFNFLMQSFLPSSKSSATPRSGSPAPGRRSEAEDETVDMKEINALLNESALMLGRWTLYTRFLASKTTTTQDPHLLHIPTFITDSTLASKISTHLTDPFNTMSTFFFRRSVEKAFQLDESPAPSLSLSPSKPIPANVQPPFITSAVDDVMYIVNQVLQRVLSTGQKNVVASVVPSIGRVLGSDFFGMVQRRMRDESYPKAAIQGVLPPEGVIVQFLVLMNNLDVATEYVGRIVGSSLGGGVALADRFPFGNEAVAVEKALRNLEGGFKGKTDELLAEATEVMLKQVLRPRSRPVMIEAFRDVDYLTPSDCERENEEADAMEDDVPKRFERGWQSFTLPIKRILTASNYTRLLTALVSHLARMLEKRLWASLPGRISPLGAVKLERDVSGIVNVACRGGGYELREIFARCVQVVLVVGMEEDEWEEVSGLEGAELERVSGVRWRLDAGDRRRARGLLVGR</sequence>
<evidence type="ECO:0000313" key="1">
    <source>
        <dbReference type="EMBL" id="KAK3697054.1"/>
    </source>
</evidence>
<protein>
    <submittedName>
        <fullName evidence="1">Golgi transport complex subunit 4</fullName>
    </submittedName>
</protein>
<proteinExistence type="predicted"/>
<dbReference type="Proteomes" id="UP001281147">
    <property type="component" value="Unassembled WGS sequence"/>
</dbReference>
<accession>A0ACC3MKF6</accession>
<organism evidence="1 2">
    <name type="scientific">Vermiconidia calcicola</name>
    <dbReference type="NCBI Taxonomy" id="1690605"/>
    <lineage>
        <taxon>Eukaryota</taxon>
        <taxon>Fungi</taxon>
        <taxon>Dikarya</taxon>
        <taxon>Ascomycota</taxon>
        <taxon>Pezizomycotina</taxon>
        <taxon>Dothideomycetes</taxon>
        <taxon>Dothideomycetidae</taxon>
        <taxon>Mycosphaerellales</taxon>
        <taxon>Extremaceae</taxon>
        <taxon>Vermiconidia</taxon>
    </lineage>
</organism>
<keyword evidence="2" id="KW-1185">Reference proteome</keyword>
<evidence type="ECO:0000313" key="2">
    <source>
        <dbReference type="Proteomes" id="UP001281147"/>
    </source>
</evidence>
<comment type="caution">
    <text evidence="1">The sequence shown here is derived from an EMBL/GenBank/DDBJ whole genome shotgun (WGS) entry which is preliminary data.</text>
</comment>
<gene>
    <name evidence="1" type="primary">COG4_2</name>
    <name evidence="1" type="ORF">LTR37_017652</name>
</gene>
<dbReference type="EMBL" id="JAUTXU010000232">
    <property type="protein sequence ID" value="KAK3697054.1"/>
    <property type="molecule type" value="Genomic_DNA"/>
</dbReference>
<reference evidence="1" key="1">
    <citation type="submission" date="2023-07" db="EMBL/GenBank/DDBJ databases">
        <title>Black Yeasts Isolated from many extreme environments.</title>
        <authorList>
            <person name="Coleine C."/>
            <person name="Stajich J.E."/>
            <person name="Selbmann L."/>
        </authorList>
    </citation>
    <scope>NUCLEOTIDE SEQUENCE</scope>
    <source>
        <strain evidence="1">CCFEE 5714</strain>
    </source>
</reference>